<evidence type="ECO:0000256" key="2">
    <source>
        <dbReference type="ARBA" id="ARBA00022679"/>
    </source>
</evidence>
<keyword evidence="2 5" id="KW-0808">Transferase</keyword>
<organism evidence="5 6">
    <name type="scientific">Hymenobacter metallicola</name>
    <dbReference type="NCBI Taxonomy" id="2563114"/>
    <lineage>
        <taxon>Bacteria</taxon>
        <taxon>Pseudomonadati</taxon>
        <taxon>Bacteroidota</taxon>
        <taxon>Cytophagia</taxon>
        <taxon>Cytophagales</taxon>
        <taxon>Hymenobacteraceae</taxon>
        <taxon>Hymenobacter</taxon>
    </lineage>
</organism>
<evidence type="ECO:0000313" key="5">
    <source>
        <dbReference type="EMBL" id="TGE29300.1"/>
    </source>
</evidence>
<dbReference type="OrthoDB" id="1156086at2"/>
<keyword evidence="6" id="KW-1185">Reference proteome</keyword>
<dbReference type="Proteomes" id="UP000298471">
    <property type="component" value="Unassembled WGS sequence"/>
</dbReference>
<sequence length="433" mass="48081">MFRPGLLQPLPSSSYLFFHSTTSTTMHDLLARIQRRAGRMLREIIPYHPHLRPVGVAPSSAALANQAGSSTAYSEVYPAYTSHLQVPEVFLTSGPSYYEPVATEELMPPAFVLTLENGRVNVDDINSVAIIAANNQLVGDVSLQFSPVNFALATPAENPIFHQSYFTSPRQVEGTVCSLLSGGGAAIGNYYHWMLDSLPRLHLVQEAGLWDAIDYFLIYDRGHSFALETLRELGVRDEQIIDVKSNSHLQARTLIVTSSVRGGGRHAPRWVGEFMQRSFRPLDTGTPARRFAPLVYVTRRDASFRQVRNEAEVEAVLREYGFESYALSELNLREKVALFSGARAVVGPVGAGLVNILFCQPGTPLIEFLPRNLIVADYLDLTSRLDMPHYPLISHRDDASSQNASADRRDDLTVDIKALRRTLQQAMPEVVTI</sequence>
<dbReference type="Pfam" id="PF04577">
    <property type="entry name" value="Glyco_transf_61"/>
    <property type="match status" value="1"/>
</dbReference>
<reference evidence="5 6" key="1">
    <citation type="submission" date="2019-04" db="EMBL/GenBank/DDBJ databases">
        <authorList>
            <person name="Feng G."/>
            <person name="Zhang J."/>
            <person name="Zhu H."/>
        </authorList>
    </citation>
    <scope>NUCLEOTIDE SEQUENCE [LARGE SCALE GENOMIC DNA]</scope>
    <source>
        <strain evidence="5 6">9PBR-1</strain>
    </source>
</reference>
<evidence type="ECO:0000259" key="4">
    <source>
        <dbReference type="Pfam" id="PF04577"/>
    </source>
</evidence>
<evidence type="ECO:0000313" key="6">
    <source>
        <dbReference type="Proteomes" id="UP000298471"/>
    </source>
</evidence>
<dbReference type="InterPro" id="IPR049625">
    <property type="entry name" value="Glyco_transf_61_cat"/>
</dbReference>
<dbReference type="EMBL" id="SRMB01000001">
    <property type="protein sequence ID" value="TGE29300.1"/>
    <property type="molecule type" value="Genomic_DNA"/>
</dbReference>
<evidence type="ECO:0000256" key="3">
    <source>
        <dbReference type="ARBA" id="ARBA00023180"/>
    </source>
</evidence>
<accession>A0A4Z0QGZ7</accession>
<keyword evidence="3" id="KW-0325">Glycoprotein</keyword>
<feature type="domain" description="Glycosyltransferase 61 catalytic" evidence="4">
    <location>
        <begin position="190"/>
        <end position="365"/>
    </location>
</feature>
<dbReference type="InterPro" id="IPR007657">
    <property type="entry name" value="Glycosyltransferase_61"/>
</dbReference>
<dbReference type="PANTHER" id="PTHR20961:SF150">
    <property type="entry name" value="GLYCOSYLTRANSFERASE FAMILY 61 PROTEIN"/>
    <property type="match status" value="1"/>
</dbReference>
<name>A0A4Z0QGZ7_9BACT</name>
<dbReference type="PANTHER" id="PTHR20961">
    <property type="entry name" value="GLYCOSYLTRANSFERASE"/>
    <property type="match status" value="1"/>
</dbReference>
<keyword evidence="1" id="KW-0328">Glycosyltransferase</keyword>
<dbReference type="AlphaFoldDB" id="A0A4Z0QGZ7"/>
<comment type="caution">
    <text evidence="5">The sequence shown here is derived from an EMBL/GenBank/DDBJ whole genome shotgun (WGS) entry which is preliminary data.</text>
</comment>
<dbReference type="GO" id="GO:0016757">
    <property type="term" value="F:glycosyltransferase activity"/>
    <property type="evidence" value="ECO:0007669"/>
    <property type="project" value="UniProtKB-KW"/>
</dbReference>
<protein>
    <submittedName>
        <fullName evidence="5">Glycosyltransferase family 61 protein</fullName>
    </submittedName>
</protein>
<evidence type="ECO:0000256" key="1">
    <source>
        <dbReference type="ARBA" id="ARBA00022676"/>
    </source>
</evidence>
<proteinExistence type="predicted"/>
<gene>
    <name evidence="5" type="ORF">E5K02_07550</name>
</gene>